<evidence type="ECO:0000256" key="2">
    <source>
        <dbReference type="ARBA" id="ARBA00022741"/>
    </source>
</evidence>
<protein>
    <submittedName>
        <fullName evidence="7">Thiamine pyrophosphokinase</fullName>
    </submittedName>
</protein>
<dbReference type="GO" id="GO:0009229">
    <property type="term" value="P:thiamine diphosphate biosynthetic process"/>
    <property type="evidence" value="ECO:0007669"/>
    <property type="project" value="InterPro"/>
</dbReference>
<keyword evidence="2" id="KW-0547">Nucleotide-binding</keyword>
<dbReference type="Proteomes" id="UP000306985">
    <property type="component" value="Unassembled WGS sequence"/>
</dbReference>
<keyword evidence="4" id="KW-0067">ATP-binding</keyword>
<evidence type="ECO:0000256" key="4">
    <source>
        <dbReference type="ARBA" id="ARBA00022840"/>
    </source>
</evidence>
<feature type="domain" description="SteA-like C-terminal" evidence="6">
    <location>
        <begin position="333"/>
        <end position="382"/>
    </location>
</feature>
<dbReference type="NCBIfam" id="NF040608">
    <property type="entry name" value="division_SteA"/>
    <property type="match status" value="1"/>
</dbReference>
<keyword evidence="1" id="KW-0808">Transferase</keyword>
<gene>
    <name evidence="7" type="ORF">FDO65_21635</name>
</gene>
<evidence type="ECO:0000256" key="5">
    <source>
        <dbReference type="SAM" id="Phobius"/>
    </source>
</evidence>
<evidence type="ECO:0000256" key="1">
    <source>
        <dbReference type="ARBA" id="ARBA00022679"/>
    </source>
</evidence>
<comment type="caution">
    <text evidence="7">The sequence shown here is derived from an EMBL/GenBank/DDBJ whole genome shotgun (WGS) entry which is preliminary data.</text>
</comment>
<keyword evidence="5" id="KW-1133">Transmembrane helix</keyword>
<keyword evidence="8" id="KW-1185">Reference proteome</keyword>
<keyword evidence="3 7" id="KW-0418">Kinase</keyword>
<evidence type="ECO:0000259" key="6">
    <source>
        <dbReference type="Pfam" id="PF12555"/>
    </source>
</evidence>
<organism evidence="7 8">
    <name type="scientific">Nakamurella flava</name>
    <dbReference type="NCBI Taxonomy" id="2576308"/>
    <lineage>
        <taxon>Bacteria</taxon>
        <taxon>Bacillati</taxon>
        <taxon>Actinomycetota</taxon>
        <taxon>Actinomycetes</taxon>
        <taxon>Nakamurellales</taxon>
        <taxon>Nakamurellaceae</taxon>
        <taxon>Nakamurella</taxon>
    </lineage>
</organism>
<dbReference type="GO" id="GO:0005524">
    <property type="term" value="F:ATP binding"/>
    <property type="evidence" value="ECO:0007669"/>
    <property type="project" value="UniProtKB-KW"/>
</dbReference>
<dbReference type="RefSeq" id="WP_137451829.1">
    <property type="nucleotide sequence ID" value="NZ_SZZH01000008.1"/>
</dbReference>
<dbReference type="OrthoDB" id="5169996at2"/>
<evidence type="ECO:0000256" key="3">
    <source>
        <dbReference type="ARBA" id="ARBA00022777"/>
    </source>
</evidence>
<dbReference type="InterPro" id="IPR022215">
    <property type="entry name" value="SteA-like_C"/>
</dbReference>
<sequence>MKLLSRQSRALPGVTGVARVSRRSDALLGRVGPKDIVIIDHRDIDRATADALVRAGVTGVVNASDSISGRYPNLGPEILLASGVLLVDGVGDQIFGKIKDGAKIRIDGGAVYAGENLLAEGVEQTTESVADQMIEAKTGMSSQLEAFAANAIEYMKRERTLLLDGVGIPDLHTDLKGKQVLMVAASADTRAQLKSLKKYIADYRPVLVGVDAGADALRTAGYTPDLIIGNPESIDSQTLRCGAEVVVPAHVDGHAPGLQRLQDLGVGAVTFPGSGTTEDLALLLADCHDAALIVTVGSRATLTDLLDRGRGGATASTFLVRMRVSNKIVDASAVATLYRSRISWWVVLLLVLAAAAAITAALMVADVGGVYADLLRQWWDNVVAWVRGLFA</sequence>
<proteinExistence type="predicted"/>
<dbReference type="EMBL" id="SZZH01000008">
    <property type="protein sequence ID" value="TKV56173.1"/>
    <property type="molecule type" value="Genomic_DNA"/>
</dbReference>
<dbReference type="InterPro" id="IPR047795">
    <property type="entry name" value="Put_SteA-like"/>
</dbReference>
<accession>A0A4U6Q6A2</accession>
<dbReference type="GO" id="GO:0004788">
    <property type="term" value="F:thiamine diphosphokinase activity"/>
    <property type="evidence" value="ECO:0007669"/>
    <property type="project" value="InterPro"/>
</dbReference>
<dbReference type="AlphaFoldDB" id="A0A4U6Q6A2"/>
<dbReference type="InterPro" id="IPR036759">
    <property type="entry name" value="TPK_catalytic_sf"/>
</dbReference>
<reference evidence="7 8" key="1">
    <citation type="submission" date="2019-05" db="EMBL/GenBank/DDBJ databases">
        <title>Nakamurella sp. N5BH11, whole genome shotgun sequence.</title>
        <authorList>
            <person name="Tuo L."/>
        </authorList>
    </citation>
    <scope>NUCLEOTIDE SEQUENCE [LARGE SCALE GENOMIC DNA]</scope>
    <source>
        <strain evidence="7 8">N5BH11</strain>
    </source>
</reference>
<dbReference type="SUPFAM" id="SSF63999">
    <property type="entry name" value="Thiamin pyrophosphokinase, catalytic domain"/>
    <property type="match status" value="1"/>
</dbReference>
<evidence type="ECO:0000313" key="7">
    <source>
        <dbReference type="EMBL" id="TKV56173.1"/>
    </source>
</evidence>
<feature type="transmembrane region" description="Helical" evidence="5">
    <location>
        <begin position="342"/>
        <end position="365"/>
    </location>
</feature>
<dbReference type="Pfam" id="PF12555">
    <property type="entry name" value="SteA-like_C"/>
    <property type="match status" value="1"/>
</dbReference>
<evidence type="ECO:0000313" key="8">
    <source>
        <dbReference type="Proteomes" id="UP000306985"/>
    </source>
</evidence>
<dbReference type="GO" id="GO:0016301">
    <property type="term" value="F:kinase activity"/>
    <property type="evidence" value="ECO:0007669"/>
    <property type="project" value="UniProtKB-KW"/>
</dbReference>
<keyword evidence="5" id="KW-0472">Membrane</keyword>
<keyword evidence="5" id="KW-0812">Transmembrane</keyword>
<dbReference type="Gene3D" id="3.40.50.10240">
    <property type="entry name" value="Thiamin pyrophosphokinase, catalytic domain"/>
    <property type="match status" value="1"/>
</dbReference>
<name>A0A4U6Q6A2_9ACTN</name>